<keyword evidence="2 6" id="KW-0479">Metal-binding</keyword>
<dbReference type="PROSITE" id="PS00086">
    <property type="entry name" value="CYTOCHROME_P450"/>
    <property type="match status" value="1"/>
</dbReference>
<evidence type="ECO:0000256" key="3">
    <source>
        <dbReference type="ARBA" id="ARBA00023002"/>
    </source>
</evidence>
<evidence type="ECO:0000256" key="6">
    <source>
        <dbReference type="PIRSR" id="PIRSR602401-1"/>
    </source>
</evidence>
<dbReference type="InterPro" id="IPR001128">
    <property type="entry name" value="Cyt_P450"/>
</dbReference>
<proteinExistence type="inferred from homology"/>
<dbReference type="InterPro" id="IPR002401">
    <property type="entry name" value="Cyt_P450_E_grp-I"/>
</dbReference>
<accession>A0AAW1M8H2</accession>
<evidence type="ECO:0000256" key="2">
    <source>
        <dbReference type="ARBA" id="ARBA00022723"/>
    </source>
</evidence>
<dbReference type="InterPro" id="IPR050651">
    <property type="entry name" value="Plant_Cytochrome_P450_Monoox"/>
</dbReference>
<dbReference type="PRINTS" id="PR00463">
    <property type="entry name" value="EP450I"/>
</dbReference>
<evidence type="ECO:0000256" key="5">
    <source>
        <dbReference type="ARBA" id="ARBA00023033"/>
    </source>
</evidence>
<dbReference type="GO" id="GO:0016705">
    <property type="term" value="F:oxidoreductase activity, acting on paired donors, with incorporation or reduction of molecular oxygen"/>
    <property type="evidence" value="ECO:0007669"/>
    <property type="project" value="InterPro"/>
</dbReference>
<evidence type="ECO:0000256" key="7">
    <source>
        <dbReference type="RuleBase" id="RU000461"/>
    </source>
</evidence>
<dbReference type="PRINTS" id="PR00385">
    <property type="entry name" value="P450"/>
</dbReference>
<keyword evidence="3 7" id="KW-0560">Oxidoreductase</keyword>
<comment type="similarity">
    <text evidence="7">Belongs to the cytochrome P450 family.</text>
</comment>
<keyword evidence="4 6" id="KW-0408">Iron</keyword>
<evidence type="ECO:0000256" key="4">
    <source>
        <dbReference type="ARBA" id="ARBA00023004"/>
    </source>
</evidence>
<protein>
    <recommendedName>
        <fullName evidence="10">Cytochrome P450</fullName>
    </recommendedName>
</protein>
<name>A0AAW1M8H2_SAPOF</name>
<dbReference type="GO" id="GO:0004497">
    <property type="term" value="F:monooxygenase activity"/>
    <property type="evidence" value="ECO:0007669"/>
    <property type="project" value="UniProtKB-KW"/>
</dbReference>
<organism evidence="8 9">
    <name type="scientific">Saponaria officinalis</name>
    <name type="common">Common soapwort</name>
    <name type="synonym">Lychnis saponaria</name>
    <dbReference type="NCBI Taxonomy" id="3572"/>
    <lineage>
        <taxon>Eukaryota</taxon>
        <taxon>Viridiplantae</taxon>
        <taxon>Streptophyta</taxon>
        <taxon>Embryophyta</taxon>
        <taxon>Tracheophyta</taxon>
        <taxon>Spermatophyta</taxon>
        <taxon>Magnoliopsida</taxon>
        <taxon>eudicotyledons</taxon>
        <taxon>Gunneridae</taxon>
        <taxon>Pentapetalae</taxon>
        <taxon>Caryophyllales</taxon>
        <taxon>Caryophyllaceae</taxon>
        <taxon>Caryophylleae</taxon>
        <taxon>Saponaria</taxon>
    </lineage>
</organism>
<feature type="binding site" description="axial binding residue" evidence="6">
    <location>
        <position position="448"/>
    </location>
    <ligand>
        <name>heme</name>
        <dbReference type="ChEBI" id="CHEBI:30413"/>
    </ligand>
    <ligandPart>
        <name>Fe</name>
        <dbReference type="ChEBI" id="CHEBI:18248"/>
    </ligandPart>
</feature>
<dbReference type="SUPFAM" id="SSF48264">
    <property type="entry name" value="Cytochrome P450"/>
    <property type="match status" value="1"/>
</dbReference>
<dbReference type="AlphaFoldDB" id="A0AAW1M8H2"/>
<dbReference type="Proteomes" id="UP001443914">
    <property type="component" value="Unassembled WGS sequence"/>
</dbReference>
<dbReference type="EMBL" id="JBDFQZ010000003">
    <property type="protein sequence ID" value="KAK9742258.1"/>
    <property type="molecule type" value="Genomic_DNA"/>
</dbReference>
<dbReference type="GO" id="GO:0005506">
    <property type="term" value="F:iron ion binding"/>
    <property type="evidence" value="ECO:0007669"/>
    <property type="project" value="InterPro"/>
</dbReference>
<keyword evidence="1 6" id="KW-0349">Heme</keyword>
<comment type="caution">
    <text evidence="8">The sequence shown here is derived from an EMBL/GenBank/DDBJ whole genome shotgun (WGS) entry which is preliminary data.</text>
</comment>
<evidence type="ECO:0000313" key="9">
    <source>
        <dbReference type="Proteomes" id="UP001443914"/>
    </source>
</evidence>
<dbReference type="PANTHER" id="PTHR47947:SF24">
    <property type="entry name" value="ISOFLAVONE 2'-HYDROXYLASE-LIKE"/>
    <property type="match status" value="1"/>
</dbReference>
<dbReference type="InterPro" id="IPR017972">
    <property type="entry name" value="Cyt_P450_CS"/>
</dbReference>
<dbReference type="Pfam" id="PF00067">
    <property type="entry name" value="p450"/>
    <property type="match status" value="1"/>
</dbReference>
<dbReference type="Gene3D" id="1.10.630.10">
    <property type="entry name" value="Cytochrome P450"/>
    <property type="match status" value="1"/>
</dbReference>
<dbReference type="InterPro" id="IPR036396">
    <property type="entry name" value="Cyt_P450_sf"/>
</dbReference>
<sequence>MEIITLFKYLALCLGTYLITKQLLQRFFKFSKLPPSPSLALPIIGHLHLLKKPLHLFLGRLAAQHGPVLYLRFGSRPVVLLSSASVVEESLVRSDVFVDRPRLVAGKYNGFDFSNIAWAPMGPHWRNLRRVAAVEVLSPQRLQTLLEVRDNVARTFLGWMMKEITLNGVVEMKSAIFRLTLDNMMRMLVGYSFYEEVKGQDKEETFRKLQKIVEDSFRLGGVSNMEDFMPIIKVFKSVFGSAEGKFKELMDEKLDFMKGLMEEHIKLEKEGKLNETRKKSMLHVLMCLQKDDPKYYSNEMIQALIWTLYQGGTDTSSATAVWAMSLLINHPQVLKKAQAEIDALLGNERLVKESDKINLPYVQCIVNETLRMYPAGPAALPYVSNADTKVAGYQIPKGTMLLYNIWAIHNDPKVWDEPRKFKPERFMGFEENKLGNSFMPFGVGRRVCPGEHLARRIVWLAVAILVQCFDWETVDGEMVDMEEGGGQTSFKVEPLMAKCRPRPSMMKVLSQL</sequence>
<dbReference type="FunFam" id="1.10.630.10:FF:000026">
    <property type="entry name" value="Cytochrome P450 82C4"/>
    <property type="match status" value="1"/>
</dbReference>
<keyword evidence="5 7" id="KW-0503">Monooxygenase</keyword>
<dbReference type="GO" id="GO:0020037">
    <property type="term" value="F:heme binding"/>
    <property type="evidence" value="ECO:0007669"/>
    <property type="project" value="InterPro"/>
</dbReference>
<dbReference type="PANTHER" id="PTHR47947">
    <property type="entry name" value="CYTOCHROME P450 82C3-RELATED"/>
    <property type="match status" value="1"/>
</dbReference>
<comment type="cofactor">
    <cofactor evidence="6">
        <name>heme</name>
        <dbReference type="ChEBI" id="CHEBI:30413"/>
    </cofactor>
</comment>
<evidence type="ECO:0008006" key="10">
    <source>
        <dbReference type="Google" id="ProtNLM"/>
    </source>
</evidence>
<keyword evidence="9" id="KW-1185">Reference proteome</keyword>
<gene>
    <name evidence="8" type="ORF">RND81_03G159500</name>
</gene>
<reference evidence="8" key="1">
    <citation type="submission" date="2024-03" db="EMBL/GenBank/DDBJ databases">
        <title>WGS assembly of Saponaria officinalis var. Norfolk2.</title>
        <authorList>
            <person name="Jenkins J."/>
            <person name="Shu S."/>
            <person name="Grimwood J."/>
            <person name="Barry K."/>
            <person name="Goodstein D."/>
            <person name="Schmutz J."/>
            <person name="Leebens-Mack J."/>
            <person name="Osbourn A."/>
        </authorList>
    </citation>
    <scope>NUCLEOTIDE SEQUENCE [LARGE SCALE GENOMIC DNA]</scope>
    <source>
        <strain evidence="8">JIC</strain>
    </source>
</reference>
<evidence type="ECO:0000313" key="8">
    <source>
        <dbReference type="EMBL" id="KAK9742258.1"/>
    </source>
</evidence>
<evidence type="ECO:0000256" key="1">
    <source>
        <dbReference type="ARBA" id="ARBA00022617"/>
    </source>
</evidence>